<reference evidence="2" key="1">
    <citation type="submission" date="2023-08" db="EMBL/GenBank/DDBJ databases">
        <authorList>
            <person name="Chen Y."/>
            <person name="Shah S."/>
            <person name="Dougan E. K."/>
            <person name="Thang M."/>
            <person name="Chan C."/>
        </authorList>
    </citation>
    <scope>NUCLEOTIDE SEQUENCE</scope>
</reference>
<feature type="compositionally biased region" description="Pro residues" evidence="1">
    <location>
        <begin position="112"/>
        <end position="121"/>
    </location>
</feature>
<protein>
    <submittedName>
        <fullName evidence="2">Uncharacterized protein</fullName>
    </submittedName>
</protein>
<proteinExistence type="predicted"/>
<feature type="compositionally biased region" description="Acidic residues" evidence="1">
    <location>
        <begin position="342"/>
        <end position="366"/>
    </location>
</feature>
<comment type="caution">
    <text evidence="2">The sequence shown here is derived from an EMBL/GenBank/DDBJ whole genome shotgun (WGS) entry which is preliminary data.</text>
</comment>
<dbReference type="Proteomes" id="UP001178507">
    <property type="component" value="Unassembled WGS sequence"/>
</dbReference>
<gene>
    <name evidence="2" type="ORF">EVOR1521_LOCUS19571</name>
</gene>
<feature type="region of interest" description="Disordered" evidence="1">
    <location>
        <begin position="87"/>
        <end position="197"/>
    </location>
</feature>
<feature type="compositionally biased region" description="Basic and acidic residues" evidence="1">
    <location>
        <begin position="173"/>
        <end position="187"/>
    </location>
</feature>
<name>A0AA36N5F9_9DINO</name>
<organism evidence="2 3">
    <name type="scientific">Effrenium voratum</name>
    <dbReference type="NCBI Taxonomy" id="2562239"/>
    <lineage>
        <taxon>Eukaryota</taxon>
        <taxon>Sar</taxon>
        <taxon>Alveolata</taxon>
        <taxon>Dinophyceae</taxon>
        <taxon>Suessiales</taxon>
        <taxon>Symbiodiniaceae</taxon>
        <taxon>Effrenium</taxon>
    </lineage>
</organism>
<evidence type="ECO:0000313" key="3">
    <source>
        <dbReference type="Proteomes" id="UP001178507"/>
    </source>
</evidence>
<feature type="compositionally biased region" description="Basic and acidic residues" evidence="1">
    <location>
        <begin position="309"/>
        <end position="328"/>
    </location>
</feature>
<evidence type="ECO:0000313" key="2">
    <source>
        <dbReference type="EMBL" id="CAJ1395047.1"/>
    </source>
</evidence>
<evidence type="ECO:0000256" key="1">
    <source>
        <dbReference type="SAM" id="MobiDB-lite"/>
    </source>
</evidence>
<feature type="compositionally biased region" description="Acidic residues" evidence="1">
    <location>
        <begin position="89"/>
        <end position="99"/>
    </location>
</feature>
<feature type="region of interest" description="Disordered" evidence="1">
    <location>
        <begin position="299"/>
        <end position="369"/>
    </location>
</feature>
<dbReference type="EMBL" id="CAUJNA010003035">
    <property type="protein sequence ID" value="CAJ1395047.1"/>
    <property type="molecule type" value="Genomic_DNA"/>
</dbReference>
<dbReference type="AlphaFoldDB" id="A0AA36N5F9"/>
<sequence>MICGVSRTAEEAKRRHVGMITEWDEDQQMGLVDLEEPLFGIDQASLVSVDIERLPKEPIGLPLDFVLALKPTQEGLELQCADARVQAEAEAEAEAEAAVDEPSAERPAARAPRPPNHPPPMSRARSEDQPKARGRGRRERRERRERSRSRRKGQKRPRPRAVRRPRLLVRPPNAREERKMGLRDRNGRPRKQLVDWPENPRTGMIFEWNAQDGEGWIQPDEPVCHARVHKSGRVWFHDGDLSSDLGEDEPVGLRVKFVVFERCLTVAAAFVTVLTDDPEPDADEPVLEPFLLPEAAPELGDEGLSERSFSMEESCHDPEQGESEHPESDADDMPEERRPYETCDEEAIDAASAEAEEPPPEEEDVEPTPKRIKVKVEQNSAACAAARAVLQQEVPEVMQDFAGPQEKWSVGELNKRVLKYFTNGLSAAVEGNHSAWRALAQKFLEKSLRSFACACGSRVWFMEAEERLKPVLSRTAWELVQDCEDADSSTPSLVELLVDTAYAELSDQHCFEVSVRDAVQKSYGEHGQAVVSKMIQALHRSYPGAVKEGETAEGFRNEKIEAFAHSWINKSMDRAYMMLGKEKHDLLLTESAMVDLFKWLMSPEKTETFSCIPRELLGNTPRPSWNWKFIRPTVCKLLERWAEDSGTSRVQRKRPMPLVLRNSM</sequence>
<accession>A0AA36N5F9</accession>
<keyword evidence="3" id="KW-1185">Reference proteome</keyword>
<feature type="compositionally biased region" description="Basic residues" evidence="1">
    <location>
        <begin position="132"/>
        <end position="167"/>
    </location>
</feature>